<protein>
    <submittedName>
        <fullName evidence="1">Uncharacterized protein</fullName>
    </submittedName>
</protein>
<dbReference type="Proteomes" id="UP000265000">
    <property type="component" value="Unplaced"/>
</dbReference>
<proteinExistence type="predicted"/>
<reference evidence="1" key="1">
    <citation type="submission" date="2025-08" db="UniProtKB">
        <authorList>
            <consortium name="Ensembl"/>
        </authorList>
    </citation>
    <scope>IDENTIFICATION</scope>
</reference>
<dbReference type="AlphaFoldDB" id="A0A3Q2QDC9"/>
<keyword evidence="2" id="KW-1185">Reference proteome</keyword>
<reference evidence="1" key="2">
    <citation type="submission" date="2025-09" db="UniProtKB">
        <authorList>
            <consortium name="Ensembl"/>
        </authorList>
    </citation>
    <scope>IDENTIFICATION</scope>
</reference>
<evidence type="ECO:0000313" key="1">
    <source>
        <dbReference type="Ensembl" id="ENSFHEP00000024639.1"/>
    </source>
</evidence>
<organism evidence="1 2">
    <name type="scientific">Fundulus heteroclitus</name>
    <name type="common">Killifish</name>
    <name type="synonym">Mummichog</name>
    <dbReference type="NCBI Taxonomy" id="8078"/>
    <lineage>
        <taxon>Eukaryota</taxon>
        <taxon>Metazoa</taxon>
        <taxon>Chordata</taxon>
        <taxon>Craniata</taxon>
        <taxon>Vertebrata</taxon>
        <taxon>Euteleostomi</taxon>
        <taxon>Actinopterygii</taxon>
        <taxon>Neopterygii</taxon>
        <taxon>Teleostei</taxon>
        <taxon>Neoteleostei</taxon>
        <taxon>Acanthomorphata</taxon>
        <taxon>Ovalentaria</taxon>
        <taxon>Atherinomorphae</taxon>
        <taxon>Cyprinodontiformes</taxon>
        <taxon>Fundulidae</taxon>
        <taxon>Fundulus</taxon>
    </lineage>
</organism>
<evidence type="ECO:0000313" key="2">
    <source>
        <dbReference type="Proteomes" id="UP000265000"/>
    </source>
</evidence>
<accession>A0A3Q2QDC9</accession>
<sequence>TYIQWIEKKNQIKQRFKMTYVHLKRIAIEIKVLNTLFRWINVFGLNVEVERNFNVWCTRLDVSSSSHFRSYLTRNKFLEVMQEQNLLVVLREINPHPADKCRLWKNHSSGIIGP</sequence>
<name>A0A3Q2QDC9_FUNHE</name>
<dbReference type="Ensembl" id="ENSFHET00000007271.1">
    <property type="protein sequence ID" value="ENSFHEP00000024639.1"/>
    <property type="gene ID" value="ENSFHEG00000006345.1"/>
</dbReference>